<evidence type="ECO:0000313" key="7">
    <source>
        <dbReference type="Proteomes" id="UP000189777"/>
    </source>
</evidence>
<dbReference type="InterPro" id="IPR050109">
    <property type="entry name" value="HTH-type_TetR-like_transc_reg"/>
</dbReference>
<dbReference type="SUPFAM" id="SSF46689">
    <property type="entry name" value="Homeodomain-like"/>
    <property type="match status" value="1"/>
</dbReference>
<dbReference type="PANTHER" id="PTHR30055">
    <property type="entry name" value="HTH-TYPE TRANSCRIPTIONAL REGULATOR RUTR"/>
    <property type="match status" value="1"/>
</dbReference>
<dbReference type="InterPro" id="IPR036271">
    <property type="entry name" value="Tet_transcr_reg_TetR-rel_C_sf"/>
</dbReference>
<proteinExistence type="predicted"/>
<evidence type="ECO:0000256" key="2">
    <source>
        <dbReference type="ARBA" id="ARBA00023125"/>
    </source>
</evidence>
<keyword evidence="7" id="KW-1185">Reference proteome</keyword>
<evidence type="ECO:0000259" key="5">
    <source>
        <dbReference type="PROSITE" id="PS50977"/>
    </source>
</evidence>
<evidence type="ECO:0000313" key="6">
    <source>
        <dbReference type="EMBL" id="SKC81678.1"/>
    </source>
</evidence>
<dbReference type="InterPro" id="IPR001647">
    <property type="entry name" value="HTH_TetR"/>
</dbReference>
<dbReference type="Pfam" id="PF02909">
    <property type="entry name" value="TetR_C_1"/>
    <property type="match status" value="1"/>
</dbReference>
<dbReference type="PANTHER" id="PTHR30055:SF151">
    <property type="entry name" value="TRANSCRIPTIONAL REGULATORY PROTEIN"/>
    <property type="match status" value="1"/>
</dbReference>
<dbReference type="SUPFAM" id="SSF48498">
    <property type="entry name" value="Tetracyclin repressor-like, C-terminal domain"/>
    <property type="match status" value="1"/>
</dbReference>
<dbReference type="RefSeq" id="WP_079576599.1">
    <property type="nucleotide sequence ID" value="NZ_FUZQ01000008.1"/>
</dbReference>
<gene>
    <name evidence="6" type="ORF">SAMN04324258_4278</name>
</gene>
<accession>A0A1T5M1K4</accession>
<dbReference type="GO" id="GO:0003700">
    <property type="term" value="F:DNA-binding transcription factor activity"/>
    <property type="evidence" value="ECO:0007669"/>
    <property type="project" value="TreeGrafter"/>
</dbReference>
<keyword evidence="1" id="KW-0805">Transcription regulation</keyword>
<dbReference type="InterPro" id="IPR004111">
    <property type="entry name" value="Repressor_TetR_C"/>
</dbReference>
<dbReference type="STRING" id="526729.SAMN04324258_4278"/>
<evidence type="ECO:0000256" key="4">
    <source>
        <dbReference type="PROSITE-ProRule" id="PRU00335"/>
    </source>
</evidence>
<feature type="domain" description="HTH tetR-type" evidence="5">
    <location>
        <begin position="34"/>
        <end position="94"/>
    </location>
</feature>
<dbReference type="Proteomes" id="UP000189777">
    <property type="component" value="Unassembled WGS sequence"/>
</dbReference>
<dbReference type="GO" id="GO:0045892">
    <property type="term" value="P:negative regulation of DNA-templated transcription"/>
    <property type="evidence" value="ECO:0007669"/>
    <property type="project" value="InterPro"/>
</dbReference>
<keyword evidence="2 4" id="KW-0238">DNA-binding</keyword>
<dbReference type="GO" id="GO:0000976">
    <property type="term" value="F:transcription cis-regulatory region binding"/>
    <property type="evidence" value="ECO:0007669"/>
    <property type="project" value="TreeGrafter"/>
</dbReference>
<dbReference type="EMBL" id="FUZQ01000008">
    <property type="protein sequence ID" value="SKC81678.1"/>
    <property type="molecule type" value="Genomic_DNA"/>
</dbReference>
<protein>
    <submittedName>
        <fullName evidence="6">Transcriptional regulator, TetR family</fullName>
    </submittedName>
</protein>
<evidence type="ECO:0000256" key="3">
    <source>
        <dbReference type="ARBA" id="ARBA00023163"/>
    </source>
</evidence>
<dbReference type="OrthoDB" id="2570341at2"/>
<dbReference type="Pfam" id="PF00440">
    <property type="entry name" value="TetR_N"/>
    <property type="match status" value="1"/>
</dbReference>
<dbReference type="InterPro" id="IPR009057">
    <property type="entry name" value="Homeodomain-like_sf"/>
</dbReference>
<name>A0A1T5M1K4_9MICO</name>
<evidence type="ECO:0000256" key="1">
    <source>
        <dbReference type="ARBA" id="ARBA00023015"/>
    </source>
</evidence>
<organism evidence="6 7">
    <name type="scientific">Krasilnikoviella flava</name>
    <dbReference type="NCBI Taxonomy" id="526729"/>
    <lineage>
        <taxon>Bacteria</taxon>
        <taxon>Bacillati</taxon>
        <taxon>Actinomycetota</taxon>
        <taxon>Actinomycetes</taxon>
        <taxon>Micrococcales</taxon>
        <taxon>Promicromonosporaceae</taxon>
        <taxon>Krasilnikoviella</taxon>
    </lineage>
</organism>
<keyword evidence="3" id="KW-0804">Transcription</keyword>
<dbReference type="AlphaFoldDB" id="A0A1T5M1K4"/>
<sequence length="240" mass="24917">MGAERRDTGAKGGDDVVALLWRGATPVRRGPRPRFSIDGIVTAATTIADARGLDAVTMQSVAESLGTTKMALYRYVPGRVELDALMLDTALGTPPPAAAGSPWHVALTDWARSVHARALARPWSVELAQRPHVPGPVELAWFESGLAALAGLPLTGAEKLDTLALLVGHVMSLVRQQPAGASPEADLAARLAPVLAERAGEYPHSLAAFTGASSGARDDALRFGVARVVAGVAALADERG</sequence>
<dbReference type="Gene3D" id="1.10.357.10">
    <property type="entry name" value="Tetracycline Repressor, domain 2"/>
    <property type="match status" value="1"/>
</dbReference>
<feature type="DNA-binding region" description="H-T-H motif" evidence="4">
    <location>
        <begin position="57"/>
        <end position="76"/>
    </location>
</feature>
<reference evidence="6 7" key="1">
    <citation type="submission" date="2017-02" db="EMBL/GenBank/DDBJ databases">
        <authorList>
            <person name="Peterson S.W."/>
        </authorList>
    </citation>
    <scope>NUCLEOTIDE SEQUENCE [LARGE SCALE GENOMIC DNA]</scope>
    <source>
        <strain evidence="6 7">DSM 21481</strain>
    </source>
</reference>
<dbReference type="Gene3D" id="1.10.10.60">
    <property type="entry name" value="Homeodomain-like"/>
    <property type="match status" value="1"/>
</dbReference>
<dbReference type="PROSITE" id="PS50977">
    <property type="entry name" value="HTH_TETR_2"/>
    <property type="match status" value="1"/>
</dbReference>